<evidence type="ECO:0000259" key="4">
    <source>
        <dbReference type="PROSITE" id="PS50075"/>
    </source>
</evidence>
<dbReference type="InterPro" id="IPR006162">
    <property type="entry name" value="Ppantetheine_attach_site"/>
</dbReference>
<keyword evidence="2" id="KW-0596">Phosphopantetheine</keyword>
<keyword evidence="3" id="KW-0597">Phosphoprotein</keyword>
<dbReference type="InterPro" id="IPR010060">
    <property type="entry name" value="NRPS_synth"/>
</dbReference>
<dbReference type="InterPro" id="IPR036736">
    <property type="entry name" value="ACP-like_sf"/>
</dbReference>
<evidence type="ECO:0000256" key="3">
    <source>
        <dbReference type="ARBA" id="ARBA00022553"/>
    </source>
</evidence>
<dbReference type="Gene3D" id="3.40.50.12780">
    <property type="entry name" value="N-terminal domain of ligase-like"/>
    <property type="match status" value="1"/>
</dbReference>
<dbReference type="InterPro" id="IPR023213">
    <property type="entry name" value="CAT-like_dom_sf"/>
</dbReference>
<dbReference type="PROSITE" id="PS00012">
    <property type="entry name" value="PHOSPHOPANTETHEINE"/>
    <property type="match status" value="1"/>
</dbReference>
<dbReference type="Gene3D" id="3.30.300.30">
    <property type="match status" value="1"/>
</dbReference>
<dbReference type="InterPro" id="IPR009081">
    <property type="entry name" value="PP-bd_ACP"/>
</dbReference>
<dbReference type="GO" id="GO:0044550">
    <property type="term" value="P:secondary metabolite biosynthetic process"/>
    <property type="evidence" value="ECO:0007669"/>
    <property type="project" value="UniProtKB-ARBA"/>
</dbReference>
<gene>
    <name evidence="5" type="ORF">SVIO_088210</name>
</gene>
<dbReference type="InterPro" id="IPR025110">
    <property type="entry name" value="AMP-bd_C"/>
</dbReference>
<dbReference type="InterPro" id="IPR020806">
    <property type="entry name" value="PKS_PP-bd"/>
</dbReference>
<accession>A0A4D4LI91</accession>
<dbReference type="Pfam" id="PF00668">
    <property type="entry name" value="Condensation"/>
    <property type="match status" value="1"/>
</dbReference>
<dbReference type="Pfam" id="PF13193">
    <property type="entry name" value="AMP-binding_C"/>
    <property type="match status" value="1"/>
</dbReference>
<evidence type="ECO:0000313" key="6">
    <source>
        <dbReference type="Proteomes" id="UP000301309"/>
    </source>
</evidence>
<proteinExistence type="predicted"/>
<dbReference type="InterPro" id="IPR042099">
    <property type="entry name" value="ANL_N_sf"/>
</dbReference>
<comment type="caution">
    <text evidence="5">The sequence shown here is derived from an EMBL/GenBank/DDBJ whole genome shotgun (WGS) entry which is preliminary data.</text>
</comment>
<dbReference type="InterPro" id="IPR045851">
    <property type="entry name" value="AMP-bd_C_sf"/>
</dbReference>
<dbReference type="AlphaFoldDB" id="A0A4D4LI91"/>
<dbReference type="InterPro" id="IPR001242">
    <property type="entry name" value="Condensation_dom"/>
</dbReference>
<dbReference type="EMBL" id="BJHW01000001">
    <property type="protein sequence ID" value="GDY58198.1"/>
    <property type="molecule type" value="Genomic_DNA"/>
</dbReference>
<dbReference type="Pfam" id="PF00550">
    <property type="entry name" value="PP-binding"/>
    <property type="match status" value="1"/>
</dbReference>
<dbReference type="PANTHER" id="PTHR45398:SF1">
    <property type="entry name" value="ENZYME, PUTATIVE (JCVI)-RELATED"/>
    <property type="match status" value="1"/>
</dbReference>
<dbReference type="SUPFAM" id="SSF47336">
    <property type="entry name" value="ACP-like"/>
    <property type="match status" value="1"/>
</dbReference>
<dbReference type="Proteomes" id="UP000301309">
    <property type="component" value="Unassembled WGS sequence"/>
</dbReference>
<evidence type="ECO:0000256" key="2">
    <source>
        <dbReference type="ARBA" id="ARBA00022450"/>
    </source>
</evidence>
<dbReference type="SUPFAM" id="SSF56801">
    <property type="entry name" value="Acetyl-CoA synthetase-like"/>
    <property type="match status" value="1"/>
</dbReference>
<dbReference type="Gene3D" id="1.10.1200.10">
    <property type="entry name" value="ACP-like"/>
    <property type="match status" value="1"/>
</dbReference>
<dbReference type="NCBIfam" id="TIGR01720">
    <property type="entry name" value="NRPS-para261"/>
    <property type="match status" value="1"/>
</dbReference>
<dbReference type="GO" id="GO:0031177">
    <property type="term" value="F:phosphopantetheine binding"/>
    <property type="evidence" value="ECO:0007669"/>
    <property type="project" value="InterPro"/>
</dbReference>
<dbReference type="SUPFAM" id="SSF52777">
    <property type="entry name" value="CoA-dependent acyltransferases"/>
    <property type="match status" value="3"/>
</dbReference>
<reference evidence="5 6" key="1">
    <citation type="journal article" date="2020" name="Int. J. Syst. Evol. Microbiol.">
        <title>Reclassification of Streptomyces castelarensis and Streptomyces sporoclivatus as later heterotypic synonyms of Streptomyces antimycoticus.</title>
        <authorList>
            <person name="Komaki H."/>
            <person name="Tamura T."/>
        </authorList>
    </citation>
    <scope>NUCLEOTIDE SEQUENCE [LARGE SCALE GENOMIC DNA]</scope>
    <source>
        <strain evidence="5 6">NBRC 13459</strain>
    </source>
</reference>
<dbReference type="FunFam" id="3.30.300.30:FF:000010">
    <property type="entry name" value="Enterobactin synthetase component F"/>
    <property type="match status" value="1"/>
</dbReference>
<dbReference type="PROSITE" id="PS50075">
    <property type="entry name" value="CARRIER"/>
    <property type="match status" value="1"/>
</dbReference>
<dbReference type="SMART" id="SM00823">
    <property type="entry name" value="PKS_PP"/>
    <property type="match status" value="1"/>
</dbReference>
<sequence>MYRTGDLVRWRVDGRLEFVGRVDDQVKVRGFRIELGEVEAALASHPQVARAAVVVREDRPGDRRLTGYAVPVAGSRLVGAELREFLAGVVPEHMVPSAVVVLEQLPLTANGKLDRKALPAPDYTPAPGRAPATPAEEALCGLFAQVLGLPDVPADADFFALGGDSIMSIQLVGRARRAGLVFTPREVFQHKTPAALAATATRTAEAPAVEDNGVGTLPMTPIMHWLREREGATAGYHQSVLLEVPPALTLDRLTASVQAVIDHHDALRLRLRIVGGDGDGRPGGGGADAWQLEITPPGSVAAADLVRRSAVIAGGDENLRAAVAAESAAGQARLDPHSGTVLQVVWLDAGDRRPGRLLLLAHHLVMDGVSWRVLLPDLIAAYEAVEAARPPALQPVGTSFRRWARLLTDQAVDPTREDELDMWTRMTRDPGLTVATDTLDPARDDVRSLRSLTVVLDPARTEPLLTTVPAAYHAGVDDVLLTALVLAAAHCYGTDEATALLVNVEGHGREDIADALDLTRTIGWFTSMYPVRLDAGAVDWTEVATGAASLSGALKRVKEQLRVPDHGIGYGLLRYLNPRTGPQLAALNTPRIGFNYLGRYTGSGSATWPYAKESTALGGGSDPDLALTHCLDINALTEDTPDGPRLTATWAWAGHLMREAEVSRFAEAWRTAVDGLIAHLRHPTSGGRTPSDVPLIPLDQTEIEHVEALVPEATDILPLTPLQEGLLFHAVYDDGAPDVYMVQLVFDLEGSVDVVRLRGPRRGCCGGIRMWVRGLCMRVCRCRFRWCLVG</sequence>
<dbReference type="GO" id="GO:0003824">
    <property type="term" value="F:catalytic activity"/>
    <property type="evidence" value="ECO:0007669"/>
    <property type="project" value="InterPro"/>
</dbReference>
<dbReference type="GO" id="GO:0008610">
    <property type="term" value="P:lipid biosynthetic process"/>
    <property type="evidence" value="ECO:0007669"/>
    <property type="project" value="UniProtKB-ARBA"/>
</dbReference>
<organism evidence="5 6">
    <name type="scientific">Streptomyces violaceusniger</name>
    <dbReference type="NCBI Taxonomy" id="68280"/>
    <lineage>
        <taxon>Bacteria</taxon>
        <taxon>Bacillati</taxon>
        <taxon>Actinomycetota</taxon>
        <taxon>Actinomycetes</taxon>
        <taxon>Kitasatosporales</taxon>
        <taxon>Streptomycetaceae</taxon>
        <taxon>Streptomyces</taxon>
        <taxon>Streptomyces violaceusniger group</taxon>
    </lineage>
</organism>
<evidence type="ECO:0000313" key="5">
    <source>
        <dbReference type="EMBL" id="GDY58198.1"/>
    </source>
</evidence>
<evidence type="ECO:0000256" key="1">
    <source>
        <dbReference type="ARBA" id="ARBA00001957"/>
    </source>
</evidence>
<comment type="cofactor">
    <cofactor evidence="1">
        <name>pantetheine 4'-phosphate</name>
        <dbReference type="ChEBI" id="CHEBI:47942"/>
    </cofactor>
</comment>
<dbReference type="PANTHER" id="PTHR45398">
    <property type="match status" value="1"/>
</dbReference>
<dbReference type="GO" id="GO:0017000">
    <property type="term" value="P:antibiotic biosynthetic process"/>
    <property type="evidence" value="ECO:0007669"/>
    <property type="project" value="UniProtKB-ARBA"/>
</dbReference>
<feature type="domain" description="Carrier" evidence="4">
    <location>
        <begin position="130"/>
        <end position="204"/>
    </location>
</feature>
<dbReference type="Gene3D" id="3.30.559.10">
    <property type="entry name" value="Chloramphenicol acetyltransferase-like domain"/>
    <property type="match status" value="2"/>
</dbReference>
<protein>
    <recommendedName>
        <fullName evidence="4">Carrier domain-containing protein</fullName>
    </recommendedName>
</protein>
<keyword evidence="6" id="KW-1185">Reference proteome</keyword>
<dbReference type="Gene3D" id="3.30.559.30">
    <property type="entry name" value="Nonribosomal peptide synthetase, condensation domain"/>
    <property type="match status" value="1"/>
</dbReference>
<name>A0A4D4LI91_STRVO</name>